<protein>
    <submittedName>
        <fullName evidence="2">Uncharacterized protein</fullName>
    </submittedName>
</protein>
<feature type="region of interest" description="Disordered" evidence="1">
    <location>
        <begin position="300"/>
        <end position="356"/>
    </location>
</feature>
<evidence type="ECO:0000313" key="2">
    <source>
        <dbReference type="EMBL" id="OLY80106.1"/>
    </source>
</evidence>
<keyword evidence="3" id="KW-1185">Reference proteome</keyword>
<name>A0A1R0GT90_9FUNG</name>
<gene>
    <name evidence="2" type="ORF">AYI68_g5805</name>
</gene>
<organism evidence="2 3">
    <name type="scientific">Smittium mucronatum</name>
    <dbReference type="NCBI Taxonomy" id="133383"/>
    <lineage>
        <taxon>Eukaryota</taxon>
        <taxon>Fungi</taxon>
        <taxon>Fungi incertae sedis</taxon>
        <taxon>Zoopagomycota</taxon>
        <taxon>Kickxellomycotina</taxon>
        <taxon>Harpellomycetes</taxon>
        <taxon>Harpellales</taxon>
        <taxon>Legeriomycetaceae</taxon>
        <taxon>Smittium</taxon>
    </lineage>
</organism>
<feature type="non-terminal residue" evidence="2">
    <location>
        <position position="356"/>
    </location>
</feature>
<reference evidence="2 3" key="1">
    <citation type="journal article" date="2016" name="Mol. Biol. Evol.">
        <title>Genome-Wide Survey of Gut Fungi (Harpellales) Reveals the First Horizontally Transferred Ubiquitin Gene from a Mosquito Host.</title>
        <authorList>
            <person name="Wang Y."/>
            <person name="White M.M."/>
            <person name="Kvist S."/>
            <person name="Moncalvo J.M."/>
        </authorList>
    </citation>
    <scope>NUCLEOTIDE SEQUENCE [LARGE SCALE GENOMIC DNA]</scope>
    <source>
        <strain evidence="2 3">ALG-7-W6</strain>
    </source>
</reference>
<accession>A0A1R0GT90</accession>
<evidence type="ECO:0000313" key="3">
    <source>
        <dbReference type="Proteomes" id="UP000187455"/>
    </source>
</evidence>
<feature type="compositionally biased region" description="Pro residues" evidence="1">
    <location>
        <begin position="339"/>
        <end position="349"/>
    </location>
</feature>
<sequence length="356" mass="38775">MVHFQAKIPALDEGFDDPYQNIYEYGQYTLHSAESIPTLSIPAPPAPPKSDDFSQLLDEWSLYKSSQDPVPKMPLLSPPSLPKPSLSEKDSNCKAFKTFFTPNIHIEDLIEGFDNAHSNVATAQSIFSHNFSPLSFTPEGSSASSSFISTPSTTSNHTSSSFSPDTDLTTPSKSHPRATCPLPDLVPSTPFATPNPSFSFRDSLITPSTFRRSTAKSFTNSASFLVDSASQSSDSFSPDDSASFNQADLDEGFEQDLINYISPQNFENHNIISPPDSKPLSSKKSRFNLKTRRSLANIVSFSSKQPSLSPNNPSSDSAPVKYNTGKFKTGPPNTTVSPQSPPDPRPNHPPLSTKNF</sequence>
<dbReference type="Proteomes" id="UP000187455">
    <property type="component" value="Unassembled WGS sequence"/>
</dbReference>
<feature type="compositionally biased region" description="Low complexity" evidence="1">
    <location>
        <begin position="302"/>
        <end position="319"/>
    </location>
</feature>
<feature type="region of interest" description="Disordered" evidence="1">
    <location>
        <begin position="143"/>
        <end position="186"/>
    </location>
</feature>
<dbReference type="EMBL" id="LSSL01003770">
    <property type="protein sequence ID" value="OLY80106.1"/>
    <property type="molecule type" value="Genomic_DNA"/>
</dbReference>
<feature type="region of interest" description="Disordered" evidence="1">
    <location>
        <begin position="67"/>
        <end position="88"/>
    </location>
</feature>
<feature type="compositionally biased region" description="Low complexity" evidence="1">
    <location>
        <begin position="143"/>
        <end position="166"/>
    </location>
</feature>
<dbReference type="AlphaFoldDB" id="A0A1R0GT90"/>
<evidence type="ECO:0000256" key="1">
    <source>
        <dbReference type="SAM" id="MobiDB-lite"/>
    </source>
</evidence>
<comment type="caution">
    <text evidence="2">The sequence shown here is derived from an EMBL/GenBank/DDBJ whole genome shotgun (WGS) entry which is preliminary data.</text>
</comment>
<proteinExistence type="predicted"/>